<name>A0AAN7SYY5_9EURO</name>
<organism evidence="2 3">
    <name type="scientific">Lithohypha guttulata</name>
    <dbReference type="NCBI Taxonomy" id="1690604"/>
    <lineage>
        <taxon>Eukaryota</taxon>
        <taxon>Fungi</taxon>
        <taxon>Dikarya</taxon>
        <taxon>Ascomycota</taxon>
        <taxon>Pezizomycotina</taxon>
        <taxon>Eurotiomycetes</taxon>
        <taxon>Chaetothyriomycetidae</taxon>
        <taxon>Chaetothyriales</taxon>
        <taxon>Trichomeriaceae</taxon>
        <taxon>Lithohypha</taxon>
    </lineage>
</organism>
<feature type="compositionally biased region" description="Polar residues" evidence="1">
    <location>
        <begin position="416"/>
        <end position="437"/>
    </location>
</feature>
<evidence type="ECO:0000256" key="1">
    <source>
        <dbReference type="SAM" id="MobiDB-lite"/>
    </source>
</evidence>
<reference evidence="2 3" key="1">
    <citation type="submission" date="2023-08" db="EMBL/GenBank/DDBJ databases">
        <title>Black Yeasts Isolated from many extreme environments.</title>
        <authorList>
            <person name="Coleine C."/>
            <person name="Stajich J.E."/>
            <person name="Selbmann L."/>
        </authorList>
    </citation>
    <scope>NUCLEOTIDE SEQUENCE [LARGE SCALE GENOMIC DNA]</scope>
    <source>
        <strain evidence="2 3">CCFEE 5910</strain>
    </source>
</reference>
<sequence>MADPLSVLVMVNASMGIARSLIHTIKELYEIAEQYETAALGIRTVATQCTSFRIAIERIHKWLVKQSEENRHDLDEDFWQALKSNLDTGNMVIKDLNRRIHSFRKSPAKFWTRTKYLWNHVVISELQSQIQGLMSALGLLINVIDLSARIRVEEQRSRQLAAARNSDGLENDLQAQSEHSDTALVAALRQPSQAEFAPPPYHINNEFPTHVEEKPPSRMREATPEVAQDHTSLSFLTQVKSHGDLPDKKTLKRPTWKNFMKRSNKSEPPRSMSDPIEQQTIPEIETKHTSTVLENTESMPQHRVGQSLSDTKAMPAKDENFDLLNALAGMSVEDSHSAFNPLSQTQSNPTVNSHPHASPVELPEVESPDTMTATHRVLSNNNPYLAMRLTARSRSDFGASTSVHTEQRDEVDQFSRTRPSHSIASPPLSDSLSQTPSCQLGERLSSFGRSSHISLSPQRAVEQSWQTIAITNRTTRLKVKFEKELFSNKMSASAARALGVDNSIIIWEGVPLTNLTMLYTVSDGTAVEDTIVNGEEVEFEVMNEHESRVPELYLGQGVAHFVNLMEGGDFIYWNPGAVPKNLRSVNRLRSYRRFELVR</sequence>
<dbReference type="AlphaFoldDB" id="A0AAN7SYY5"/>
<evidence type="ECO:0000313" key="2">
    <source>
        <dbReference type="EMBL" id="KAK5085523.1"/>
    </source>
</evidence>
<feature type="compositionally biased region" description="Basic and acidic residues" evidence="1">
    <location>
        <begin position="405"/>
        <end position="415"/>
    </location>
</feature>
<accession>A0AAN7SYY5</accession>
<keyword evidence="3" id="KW-1185">Reference proteome</keyword>
<feature type="region of interest" description="Disordered" evidence="1">
    <location>
        <begin position="397"/>
        <end position="437"/>
    </location>
</feature>
<proteinExistence type="predicted"/>
<gene>
    <name evidence="2" type="ORF">LTR05_004808</name>
</gene>
<feature type="region of interest" description="Disordered" evidence="1">
    <location>
        <begin position="260"/>
        <end position="284"/>
    </location>
</feature>
<evidence type="ECO:0008006" key="4">
    <source>
        <dbReference type="Google" id="ProtNLM"/>
    </source>
</evidence>
<feature type="region of interest" description="Disordered" evidence="1">
    <location>
        <begin position="337"/>
        <end position="363"/>
    </location>
</feature>
<evidence type="ECO:0000313" key="3">
    <source>
        <dbReference type="Proteomes" id="UP001309876"/>
    </source>
</evidence>
<dbReference type="Proteomes" id="UP001309876">
    <property type="component" value="Unassembled WGS sequence"/>
</dbReference>
<protein>
    <recommendedName>
        <fullName evidence="4">Fungal N-terminal domain-containing protein</fullName>
    </recommendedName>
</protein>
<feature type="compositionally biased region" description="Polar residues" evidence="1">
    <location>
        <begin position="337"/>
        <end position="355"/>
    </location>
</feature>
<comment type="caution">
    <text evidence="2">The sequence shown here is derived from an EMBL/GenBank/DDBJ whole genome shotgun (WGS) entry which is preliminary data.</text>
</comment>
<dbReference type="EMBL" id="JAVRRJ010000004">
    <property type="protein sequence ID" value="KAK5085523.1"/>
    <property type="molecule type" value="Genomic_DNA"/>
</dbReference>